<comment type="caution">
    <text evidence="2">The sequence shown here is derived from an EMBL/GenBank/DDBJ whole genome shotgun (WGS) entry which is preliminary data.</text>
</comment>
<sequence>MRPRFWVYRRNLSNNPQSPFHSNDDFMQKGGFCASGFLGLIFLGLALLCLFSPQVDKDRKLFLSFAVLSGIFEIICLMYCCIPWYNKYCGSSNDEEEDEYSSSSLLSSEENTYEKVPGKDGIDGYQACSGYTEVPSYQGVPSYQAGPSYQGVSGFLATPSSAEGSYHPGLACFRPIANYEGVFAHRQIPIYQQDLVEPQLPPYSHAYKQHITVPQYDILVY</sequence>
<dbReference type="AlphaFoldDB" id="A0A4Y2T4Y4"/>
<protein>
    <submittedName>
        <fullName evidence="2">Uncharacterized protein</fullName>
    </submittedName>
</protein>
<dbReference type="OrthoDB" id="10383971at2759"/>
<keyword evidence="1" id="KW-0812">Transmembrane</keyword>
<feature type="transmembrane region" description="Helical" evidence="1">
    <location>
        <begin position="62"/>
        <end position="85"/>
    </location>
</feature>
<evidence type="ECO:0000256" key="1">
    <source>
        <dbReference type="SAM" id="Phobius"/>
    </source>
</evidence>
<accession>A0A4Y2T4Y4</accession>
<proteinExistence type="predicted"/>
<feature type="transmembrane region" description="Helical" evidence="1">
    <location>
        <begin position="26"/>
        <end position="50"/>
    </location>
</feature>
<evidence type="ECO:0000313" key="3">
    <source>
        <dbReference type="Proteomes" id="UP000499080"/>
    </source>
</evidence>
<reference evidence="2 3" key="1">
    <citation type="journal article" date="2019" name="Sci. Rep.">
        <title>Orb-weaving spider Araneus ventricosus genome elucidates the spidroin gene catalogue.</title>
        <authorList>
            <person name="Kono N."/>
            <person name="Nakamura H."/>
            <person name="Ohtoshi R."/>
            <person name="Moran D.A.P."/>
            <person name="Shinohara A."/>
            <person name="Yoshida Y."/>
            <person name="Fujiwara M."/>
            <person name="Mori M."/>
            <person name="Tomita M."/>
            <person name="Arakawa K."/>
        </authorList>
    </citation>
    <scope>NUCLEOTIDE SEQUENCE [LARGE SCALE GENOMIC DNA]</scope>
</reference>
<keyword evidence="3" id="KW-1185">Reference proteome</keyword>
<dbReference type="EMBL" id="BGPR01025507">
    <property type="protein sequence ID" value="GBN94459.1"/>
    <property type="molecule type" value="Genomic_DNA"/>
</dbReference>
<name>A0A4Y2T4Y4_ARAVE</name>
<keyword evidence="1" id="KW-1133">Transmembrane helix</keyword>
<dbReference type="Proteomes" id="UP000499080">
    <property type="component" value="Unassembled WGS sequence"/>
</dbReference>
<organism evidence="2 3">
    <name type="scientific">Araneus ventricosus</name>
    <name type="common">Orbweaver spider</name>
    <name type="synonym">Epeira ventricosa</name>
    <dbReference type="NCBI Taxonomy" id="182803"/>
    <lineage>
        <taxon>Eukaryota</taxon>
        <taxon>Metazoa</taxon>
        <taxon>Ecdysozoa</taxon>
        <taxon>Arthropoda</taxon>
        <taxon>Chelicerata</taxon>
        <taxon>Arachnida</taxon>
        <taxon>Araneae</taxon>
        <taxon>Araneomorphae</taxon>
        <taxon>Entelegynae</taxon>
        <taxon>Araneoidea</taxon>
        <taxon>Araneidae</taxon>
        <taxon>Araneus</taxon>
    </lineage>
</organism>
<evidence type="ECO:0000313" key="2">
    <source>
        <dbReference type="EMBL" id="GBN94459.1"/>
    </source>
</evidence>
<gene>
    <name evidence="2" type="ORF">AVEN_9769_1</name>
</gene>
<keyword evidence="1" id="KW-0472">Membrane</keyword>